<dbReference type="SMART" id="SM00881">
    <property type="entry name" value="CoA_binding"/>
    <property type="match status" value="1"/>
</dbReference>
<dbReference type="Gene3D" id="3.40.50.720">
    <property type="entry name" value="NAD(P)-binding Rossmann-like Domain"/>
    <property type="match status" value="1"/>
</dbReference>
<dbReference type="InterPro" id="IPR003781">
    <property type="entry name" value="CoA-bd"/>
</dbReference>
<dbReference type="STRING" id="1123350.SAMN02744040_01014"/>
<gene>
    <name evidence="2" type="ORF">SAMN02744040_01014</name>
</gene>
<accession>A0A1M5QKU3</accession>
<dbReference type="SUPFAM" id="SSF51735">
    <property type="entry name" value="NAD(P)-binding Rossmann-fold domains"/>
    <property type="match status" value="1"/>
</dbReference>
<feature type="domain" description="CoA-binding" evidence="1">
    <location>
        <begin position="17"/>
        <end position="109"/>
    </location>
</feature>
<evidence type="ECO:0000259" key="1">
    <source>
        <dbReference type="SMART" id="SM00881"/>
    </source>
</evidence>
<keyword evidence="3" id="KW-1185">Reference proteome</keyword>
<dbReference type="PANTHER" id="PTHR33303:SF2">
    <property type="entry name" value="COA-BINDING DOMAIN-CONTAINING PROTEIN"/>
    <property type="match status" value="1"/>
</dbReference>
<proteinExistence type="predicted"/>
<dbReference type="AlphaFoldDB" id="A0A1M5QKU3"/>
<protein>
    <recommendedName>
        <fullName evidence="1">CoA-binding domain-containing protein</fullName>
    </recommendedName>
</protein>
<reference evidence="3" key="1">
    <citation type="submission" date="2016-11" db="EMBL/GenBank/DDBJ databases">
        <authorList>
            <person name="Varghese N."/>
            <person name="Submissions S."/>
        </authorList>
    </citation>
    <scope>NUCLEOTIDE SEQUENCE [LARGE SCALE GENOMIC DNA]</scope>
    <source>
        <strain evidence="3">DSM 15285</strain>
    </source>
</reference>
<evidence type="ECO:0000313" key="2">
    <source>
        <dbReference type="EMBL" id="SHH14707.1"/>
    </source>
</evidence>
<dbReference type="Pfam" id="PF13380">
    <property type="entry name" value="CoA_binding_2"/>
    <property type="match status" value="1"/>
</dbReference>
<dbReference type="PANTHER" id="PTHR33303">
    <property type="entry name" value="CYTOPLASMIC PROTEIN-RELATED"/>
    <property type="match status" value="1"/>
</dbReference>
<name>A0A1M5QKU3_9FIRM</name>
<dbReference type="InterPro" id="IPR036291">
    <property type="entry name" value="NAD(P)-bd_dom_sf"/>
</dbReference>
<dbReference type="Proteomes" id="UP000242520">
    <property type="component" value="Unassembled WGS sequence"/>
</dbReference>
<organism evidence="2 3">
    <name type="scientific">Tepidibacter thalassicus DSM 15285</name>
    <dbReference type="NCBI Taxonomy" id="1123350"/>
    <lineage>
        <taxon>Bacteria</taxon>
        <taxon>Bacillati</taxon>
        <taxon>Bacillota</taxon>
        <taxon>Clostridia</taxon>
        <taxon>Peptostreptococcales</taxon>
        <taxon>Peptostreptococcaceae</taxon>
        <taxon>Tepidibacter</taxon>
    </lineage>
</organism>
<evidence type="ECO:0000313" key="3">
    <source>
        <dbReference type="Proteomes" id="UP000242520"/>
    </source>
</evidence>
<dbReference type="EMBL" id="FQXH01000008">
    <property type="protein sequence ID" value="SHH14707.1"/>
    <property type="molecule type" value="Genomic_DNA"/>
</dbReference>
<sequence length="135" mass="15772">MVTANFMDKIDMTKKEMLEKKKWAVIGVTEDKTRYGYKIFKKLKEKGYTVYGINPKYSEIDGDKIYSSIKEIPEKVDCVNMLVNPKISLKMLEDIVEQGIKYVWFQPGSFDEETIDKAEKLGLNIVFYDCLYVEL</sequence>